<keyword evidence="2" id="KW-1185">Reference proteome</keyword>
<dbReference type="Proteomes" id="UP001341245">
    <property type="component" value="Unassembled WGS sequence"/>
</dbReference>
<accession>A0ABR0T519</accession>
<evidence type="ECO:0000313" key="2">
    <source>
        <dbReference type="Proteomes" id="UP001341245"/>
    </source>
</evidence>
<proteinExistence type="predicted"/>
<reference evidence="1 2" key="1">
    <citation type="submission" date="2023-11" db="EMBL/GenBank/DDBJ databases">
        <title>Draft genome sequence and annotation of the polyextremotolerant black yeast-like fungus Aureobasidium pullulans NRRL 62042.</title>
        <authorList>
            <person name="Dielentheis-Frenken M.R.E."/>
            <person name="Wibberg D."/>
            <person name="Blank L.M."/>
            <person name="Tiso T."/>
        </authorList>
    </citation>
    <scope>NUCLEOTIDE SEQUENCE [LARGE SCALE GENOMIC DNA]</scope>
    <source>
        <strain evidence="1 2">NRRL 62042</strain>
    </source>
</reference>
<name>A0ABR0T519_AURPU</name>
<protein>
    <submittedName>
        <fullName evidence="1">Uncharacterized protein</fullName>
    </submittedName>
</protein>
<evidence type="ECO:0000313" key="1">
    <source>
        <dbReference type="EMBL" id="KAK5999563.1"/>
    </source>
</evidence>
<comment type="caution">
    <text evidence="1">The sequence shown here is derived from an EMBL/GenBank/DDBJ whole genome shotgun (WGS) entry which is preliminary data.</text>
</comment>
<organism evidence="1 2">
    <name type="scientific">Aureobasidium pullulans</name>
    <name type="common">Black yeast</name>
    <name type="synonym">Pullularia pullulans</name>
    <dbReference type="NCBI Taxonomy" id="5580"/>
    <lineage>
        <taxon>Eukaryota</taxon>
        <taxon>Fungi</taxon>
        <taxon>Dikarya</taxon>
        <taxon>Ascomycota</taxon>
        <taxon>Pezizomycotina</taxon>
        <taxon>Dothideomycetes</taxon>
        <taxon>Dothideomycetidae</taxon>
        <taxon>Dothideales</taxon>
        <taxon>Saccotheciaceae</taxon>
        <taxon>Aureobasidium</taxon>
    </lineage>
</organism>
<sequence>MSATQRVIHNISVTARQLLHRQRVLIHDYDTFDVQTYNPGIHVDPGTAALRHFVGIPREGLNKMEADLAALDGLKDDV</sequence>
<dbReference type="EMBL" id="JASGXD010000023">
    <property type="protein sequence ID" value="KAK5999563.1"/>
    <property type="molecule type" value="Genomic_DNA"/>
</dbReference>
<gene>
    <name evidence="1" type="ORF">QM012_005416</name>
</gene>